<evidence type="ECO:0000256" key="2">
    <source>
        <dbReference type="ARBA" id="ARBA00022679"/>
    </source>
</evidence>
<dbReference type="SUPFAM" id="SSF110849">
    <property type="entry name" value="ParB/Sulfiredoxin"/>
    <property type="match status" value="1"/>
</dbReference>
<dbReference type="EC" id="2.1.1.-" evidence="4"/>
<dbReference type="Gene3D" id="3.40.50.150">
    <property type="entry name" value="Vaccinia Virus protein VP39"/>
    <property type="match status" value="1"/>
</dbReference>
<dbReference type="SMART" id="SM00470">
    <property type="entry name" value="ParB"/>
    <property type="match status" value="1"/>
</dbReference>
<comment type="similarity">
    <text evidence="4">Belongs to the N(4)/N(6)-methyltransferase family.</text>
</comment>
<dbReference type="EMBL" id="CP039704">
    <property type="protein sequence ID" value="QCI79151.1"/>
    <property type="molecule type" value="Genomic_DNA"/>
</dbReference>
<dbReference type="InterPro" id="IPR002941">
    <property type="entry name" value="DNA_methylase_N4/N6"/>
</dbReference>
<dbReference type="InterPro" id="IPR001091">
    <property type="entry name" value="RM_Methyltransferase"/>
</dbReference>
<dbReference type="InterPro" id="IPR050336">
    <property type="entry name" value="Chromosome_partition/occlusion"/>
</dbReference>
<dbReference type="GO" id="GO:0032259">
    <property type="term" value="P:methylation"/>
    <property type="evidence" value="ECO:0007669"/>
    <property type="project" value="UniProtKB-KW"/>
</dbReference>
<dbReference type="InterPro" id="IPR029063">
    <property type="entry name" value="SAM-dependent_MTases_sf"/>
</dbReference>
<comment type="catalytic activity">
    <reaction evidence="3">
        <text>a 2'-deoxyadenosine in DNA + S-adenosyl-L-methionine = an N(6)-methyl-2'-deoxyadenosine in DNA + S-adenosyl-L-homocysteine + H(+)</text>
        <dbReference type="Rhea" id="RHEA:15197"/>
        <dbReference type="Rhea" id="RHEA-COMP:12418"/>
        <dbReference type="Rhea" id="RHEA-COMP:12419"/>
        <dbReference type="ChEBI" id="CHEBI:15378"/>
        <dbReference type="ChEBI" id="CHEBI:57856"/>
        <dbReference type="ChEBI" id="CHEBI:59789"/>
        <dbReference type="ChEBI" id="CHEBI:90615"/>
        <dbReference type="ChEBI" id="CHEBI:90616"/>
        <dbReference type="EC" id="2.1.1.72"/>
    </reaction>
</comment>
<dbReference type="InterPro" id="IPR036086">
    <property type="entry name" value="ParB/Sulfiredoxin_sf"/>
</dbReference>
<dbReference type="PANTHER" id="PTHR33375">
    <property type="entry name" value="CHROMOSOME-PARTITIONING PROTEIN PARB-RELATED"/>
    <property type="match status" value="1"/>
</dbReference>
<evidence type="ECO:0000256" key="4">
    <source>
        <dbReference type="RuleBase" id="RU362026"/>
    </source>
</evidence>
<feature type="domain" description="ParB-like N-terminal" evidence="5">
    <location>
        <begin position="18"/>
        <end position="104"/>
    </location>
</feature>
<dbReference type="GO" id="GO:0045881">
    <property type="term" value="P:positive regulation of sporulation resulting in formation of a cellular spore"/>
    <property type="evidence" value="ECO:0007669"/>
    <property type="project" value="TreeGrafter"/>
</dbReference>
<dbReference type="PRINTS" id="PR00508">
    <property type="entry name" value="S21N4MTFRASE"/>
</dbReference>
<dbReference type="SUPFAM" id="SSF53335">
    <property type="entry name" value="S-adenosyl-L-methionine-dependent methyltransferases"/>
    <property type="match status" value="1"/>
</dbReference>
<evidence type="ECO:0000313" key="7">
    <source>
        <dbReference type="Proteomes" id="UP000298714"/>
    </source>
</evidence>
<dbReference type="GO" id="GO:0005694">
    <property type="term" value="C:chromosome"/>
    <property type="evidence" value="ECO:0007669"/>
    <property type="project" value="TreeGrafter"/>
</dbReference>
<accession>A0A4D7C266</accession>
<dbReference type="Pfam" id="PF02195">
    <property type="entry name" value="ParB_N"/>
    <property type="match status" value="1"/>
</dbReference>
<dbReference type="Gene3D" id="3.90.1530.10">
    <property type="entry name" value="Conserved hypothetical protein from pyrococcus furiosus pfu- 392566-001, ParB domain"/>
    <property type="match status" value="1"/>
</dbReference>
<dbReference type="REBASE" id="311096">
    <property type="entry name" value="M.SspW123ORF5025P"/>
</dbReference>
<dbReference type="AlphaFoldDB" id="A0A4D7C266"/>
<dbReference type="PANTHER" id="PTHR33375:SF1">
    <property type="entry name" value="CHROMOSOME-PARTITIONING PROTEIN PARB-RELATED"/>
    <property type="match status" value="1"/>
</dbReference>
<dbReference type="PIRSF" id="PIRSF036758">
    <property type="entry name" value="Aden_M_ParB"/>
    <property type="match status" value="1"/>
</dbReference>
<evidence type="ECO:0000256" key="1">
    <source>
        <dbReference type="ARBA" id="ARBA00022603"/>
    </source>
</evidence>
<keyword evidence="7" id="KW-1185">Reference proteome</keyword>
<keyword evidence="1 6" id="KW-0489">Methyltransferase</keyword>
<evidence type="ECO:0000256" key="3">
    <source>
        <dbReference type="ARBA" id="ARBA00047942"/>
    </source>
</evidence>
<proteinExistence type="inferred from homology"/>
<dbReference type="Pfam" id="PF01555">
    <property type="entry name" value="N6_N4_Mtase"/>
    <property type="match status" value="1"/>
</dbReference>
<dbReference type="InterPro" id="IPR003115">
    <property type="entry name" value="ParB_N"/>
</dbReference>
<name>A0A4D7C266_9SPHN</name>
<dbReference type="Proteomes" id="UP000298714">
    <property type="component" value="Chromosome"/>
</dbReference>
<sequence length="453" mass="50415">MTAMRYDQRFSNIRLRIEYVSPSALVAAKHNPRVHGARQIKALAKSIEAFGFVAPVIADENNVLIAGDARVEAAKQVGLVEVPVVRVEHLDENQKRALMIADNRLTDMSSWDDTLLAENLKLLADVELDFDIEATGFTCGEIDLRIEGVESLPDDDPDDAVLDEVSGPAVNQVGDLWELGNHRFLCGDALDEANWAKLMAGKRAAMTCSDFPYNVKINGHVSGLGEVRHAEFPMASGEMDKAGFTAFLRQAFENIIRHSRSGSLHYIFMDWRHLGEMQTAGDTVFSELKNVCVWAKDRPAMGSLYRSQHEMIFVWKSGRERHRNNVELGRNGRNRSNVWEYPGIGGFRHSDEGDLLRLHPTVKPVRMIADAILDVTARGDIVLDPFLGSGTTIIAAERVGRRAYGMELDPVHADTAIRRYERHSGQDAIHVETGLSFAELAERRAAEVDAHHG</sequence>
<protein>
    <recommendedName>
        <fullName evidence="4">Methyltransferase</fullName>
        <ecNumber evidence="4">2.1.1.-</ecNumber>
    </recommendedName>
</protein>
<gene>
    <name evidence="6" type="ORF">E6W36_05025</name>
</gene>
<dbReference type="GO" id="GO:0008170">
    <property type="term" value="F:N-methyltransferase activity"/>
    <property type="evidence" value="ECO:0007669"/>
    <property type="project" value="InterPro"/>
</dbReference>
<dbReference type="GO" id="GO:0003677">
    <property type="term" value="F:DNA binding"/>
    <property type="evidence" value="ECO:0007669"/>
    <property type="project" value="InterPro"/>
</dbReference>
<keyword evidence="2" id="KW-0808">Transferase</keyword>
<dbReference type="CDD" id="cd16403">
    <property type="entry name" value="ParB_N_like_MT"/>
    <property type="match status" value="1"/>
</dbReference>
<dbReference type="KEGG" id="hgn:E6W36_05025"/>
<dbReference type="GO" id="GO:0009007">
    <property type="term" value="F:site-specific DNA-methyltransferase (adenine-specific) activity"/>
    <property type="evidence" value="ECO:0007669"/>
    <property type="project" value="UniProtKB-EC"/>
</dbReference>
<dbReference type="GO" id="GO:0007059">
    <property type="term" value="P:chromosome segregation"/>
    <property type="evidence" value="ECO:0007669"/>
    <property type="project" value="TreeGrafter"/>
</dbReference>
<dbReference type="InterPro" id="IPR015840">
    <property type="entry name" value="DNA_MeTrfase_ParB"/>
</dbReference>
<reference evidence="7" key="1">
    <citation type="submission" date="2019-04" db="EMBL/GenBank/DDBJ databases">
        <title>Complete genome sequence of Sphingomonas sp. W1-2-3.</title>
        <authorList>
            <person name="Im W.T."/>
        </authorList>
    </citation>
    <scope>NUCLEOTIDE SEQUENCE [LARGE SCALE GENOMIC DNA]</scope>
    <source>
        <strain evidence="7">W1-2-3</strain>
    </source>
</reference>
<evidence type="ECO:0000313" key="6">
    <source>
        <dbReference type="EMBL" id="QCI79151.1"/>
    </source>
</evidence>
<evidence type="ECO:0000259" key="5">
    <source>
        <dbReference type="SMART" id="SM00470"/>
    </source>
</evidence>
<organism evidence="6 7">
    <name type="scientific">Hankyongella ginsenosidimutans</name>
    <dbReference type="NCBI Taxonomy" id="1763828"/>
    <lineage>
        <taxon>Bacteria</taxon>
        <taxon>Pseudomonadati</taxon>
        <taxon>Pseudomonadota</taxon>
        <taxon>Alphaproteobacteria</taxon>
        <taxon>Sphingomonadales</taxon>
        <taxon>Sphingomonadaceae</taxon>
        <taxon>Hankyongella</taxon>
    </lineage>
</organism>